<organism evidence="1 2">
    <name type="scientific">Xanthomonas dyei</name>
    <dbReference type="NCBI Taxonomy" id="743699"/>
    <lineage>
        <taxon>Bacteria</taxon>
        <taxon>Pseudomonadati</taxon>
        <taxon>Pseudomonadota</taxon>
        <taxon>Gammaproteobacteria</taxon>
        <taxon>Lysobacterales</taxon>
        <taxon>Lysobacteraceae</taxon>
        <taxon>Xanthomonas</taxon>
    </lineage>
</organism>
<evidence type="ECO:0000313" key="2">
    <source>
        <dbReference type="Proteomes" id="UP000238908"/>
    </source>
</evidence>
<protein>
    <submittedName>
        <fullName evidence="1">Uncharacterized protein</fullName>
    </submittedName>
</protein>
<sequence>MHCWNTFSPGGLRAIAFLAAARLAARSGRAGRCKSLALVGVSLALLIGIGCRLLDLDLPAPPRIHAYQHKRPTLTSRPLSYALTQESALGEGQQILVELIGVGDG</sequence>
<gene>
    <name evidence="1" type="ORF">XdyCFBP7245_10465</name>
</gene>
<comment type="caution">
    <text evidence="1">The sequence shown here is derived from an EMBL/GenBank/DDBJ whole genome shotgun (WGS) entry which is preliminary data.</text>
</comment>
<name>A0A2S7C3I5_9XANT</name>
<proteinExistence type="predicted"/>
<dbReference type="EMBL" id="MDEE01000013">
    <property type="protein sequence ID" value="PPU56091.1"/>
    <property type="molecule type" value="Genomic_DNA"/>
</dbReference>
<accession>A0A2S7C3I5</accession>
<evidence type="ECO:0000313" key="1">
    <source>
        <dbReference type="EMBL" id="PPU56091.1"/>
    </source>
</evidence>
<dbReference type="AlphaFoldDB" id="A0A2S7C3I5"/>
<dbReference type="Proteomes" id="UP000238908">
    <property type="component" value="Unassembled WGS sequence"/>
</dbReference>
<reference evidence="1 2" key="1">
    <citation type="submission" date="2016-08" db="EMBL/GenBank/DDBJ databases">
        <authorList>
            <person name="Seilhamer J.J."/>
        </authorList>
    </citation>
    <scope>NUCLEOTIDE SEQUENCE [LARGE SCALE GENOMIC DNA]</scope>
    <source>
        <strain evidence="1 2">CFBP7245</strain>
    </source>
</reference>